<keyword evidence="2" id="KW-0808">Transferase</keyword>
<feature type="domain" description="Methyltransferase type 11" evidence="1">
    <location>
        <begin position="42"/>
        <end position="136"/>
    </location>
</feature>
<dbReference type="RefSeq" id="WP_140035802.1">
    <property type="nucleotide sequence ID" value="NZ_CP041040.1"/>
</dbReference>
<dbReference type="Proteomes" id="UP000316125">
    <property type="component" value="Chromosome"/>
</dbReference>
<dbReference type="OrthoDB" id="3172472at2"/>
<dbReference type="GO" id="GO:0032259">
    <property type="term" value="P:methylation"/>
    <property type="evidence" value="ECO:0007669"/>
    <property type="project" value="UniProtKB-KW"/>
</dbReference>
<name>A0A4Y5YLU3_9MICO</name>
<evidence type="ECO:0000313" key="3">
    <source>
        <dbReference type="Proteomes" id="UP000316125"/>
    </source>
</evidence>
<dbReference type="SUPFAM" id="SSF53335">
    <property type="entry name" value="S-adenosyl-L-methionine-dependent methyltransferases"/>
    <property type="match status" value="1"/>
</dbReference>
<protein>
    <submittedName>
        <fullName evidence="2">Methyltransferase domain-containing protein</fullName>
    </submittedName>
</protein>
<organism evidence="2 3">
    <name type="scientific">Microbacterium foliorum</name>
    <dbReference type="NCBI Taxonomy" id="104336"/>
    <lineage>
        <taxon>Bacteria</taxon>
        <taxon>Bacillati</taxon>
        <taxon>Actinomycetota</taxon>
        <taxon>Actinomycetes</taxon>
        <taxon>Micrococcales</taxon>
        <taxon>Microbacteriaceae</taxon>
        <taxon>Microbacterium</taxon>
    </lineage>
</organism>
<dbReference type="Pfam" id="PF08241">
    <property type="entry name" value="Methyltransf_11"/>
    <property type="match status" value="1"/>
</dbReference>
<keyword evidence="2" id="KW-0489">Methyltransferase</keyword>
<accession>A0A4Y5YLU3</accession>
<gene>
    <name evidence="2" type="ORF">FIV50_01010</name>
</gene>
<proteinExistence type="predicted"/>
<dbReference type="AlphaFoldDB" id="A0A4Y5YLU3"/>
<evidence type="ECO:0000259" key="1">
    <source>
        <dbReference type="Pfam" id="PF08241"/>
    </source>
</evidence>
<dbReference type="GO" id="GO:0008757">
    <property type="term" value="F:S-adenosylmethionine-dependent methyltransferase activity"/>
    <property type="evidence" value="ECO:0007669"/>
    <property type="project" value="InterPro"/>
</dbReference>
<dbReference type="InterPro" id="IPR013216">
    <property type="entry name" value="Methyltransf_11"/>
</dbReference>
<dbReference type="Gene3D" id="3.40.50.150">
    <property type="entry name" value="Vaccinia Virus protein VP39"/>
    <property type="match status" value="1"/>
</dbReference>
<reference evidence="2 3" key="1">
    <citation type="submission" date="2019-06" db="EMBL/GenBank/DDBJ databases">
        <title>Complete genome of Microbacterium foliorum M2.</title>
        <authorList>
            <person name="Cao G."/>
        </authorList>
    </citation>
    <scope>NUCLEOTIDE SEQUENCE [LARGE SCALE GENOMIC DNA]</scope>
    <source>
        <strain evidence="2 3">M2</strain>
    </source>
</reference>
<dbReference type="EMBL" id="CP041040">
    <property type="protein sequence ID" value="QDE33506.1"/>
    <property type="molecule type" value="Genomic_DNA"/>
</dbReference>
<evidence type="ECO:0000313" key="2">
    <source>
        <dbReference type="EMBL" id="QDE33506.1"/>
    </source>
</evidence>
<dbReference type="InterPro" id="IPR029063">
    <property type="entry name" value="SAM-dependent_MTases_sf"/>
</dbReference>
<sequence length="221" mass="24180">MTDSDAGERWDWEYSIRNSGRRDPLPIVDAVIEIAQPEQRLLYIGIGDGRNFLPLIDAGLDIVGCEISRVGIDRLLEERPDVANRAFFGSFDDVFGGADFFDGVVVSRVLVDSDLSVTEARLRSARRLLRPGGFIAAQWTAAGTDPWPGWTRADLDEKANLHLTYEDDGVRKVYLSFRGCVELLEGADCAVESGLTAVDLPRVAAPGGIVRDWITIASPTG</sequence>